<organism evidence="1 2">
    <name type="scientific">Canavalia gladiata</name>
    <name type="common">Sword bean</name>
    <name type="synonym">Dolichos gladiatus</name>
    <dbReference type="NCBI Taxonomy" id="3824"/>
    <lineage>
        <taxon>Eukaryota</taxon>
        <taxon>Viridiplantae</taxon>
        <taxon>Streptophyta</taxon>
        <taxon>Embryophyta</taxon>
        <taxon>Tracheophyta</taxon>
        <taxon>Spermatophyta</taxon>
        <taxon>Magnoliopsida</taxon>
        <taxon>eudicotyledons</taxon>
        <taxon>Gunneridae</taxon>
        <taxon>Pentapetalae</taxon>
        <taxon>rosids</taxon>
        <taxon>fabids</taxon>
        <taxon>Fabales</taxon>
        <taxon>Fabaceae</taxon>
        <taxon>Papilionoideae</taxon>
        <taxon>50 kb inversion clade</taxon>
        <taxon>NPAAA clade</taxon>
        <taxon>indigoferoid/millettioid clade</taxon>
        <taxon>Phaseoleae</taxon>
        <taxon>Canavalia</taxon>
    </lineage>
</organism>
<name>A0AAN9QAZ9_CANGL</name>
<sequence>MGKQKVGPKVQEVDPTGALRTWTWTLCDRCRGNVDVFLHGFDGFLVTSASKVEVENGGKWVAMMVPCDMMPVSIRCSQEDPKTYWLHLNGHCTMSVSMTHMRAWLMSFDLLTMGNRSCIYTSSIEKIGPMHYIDCWLIKGSSCLVNPVGAIIQRQRKQRRCSKLSRLSDSIDPEPASCFKFQAKTSTLKVIVGFLMV</sequence>
<reference evidence="1 2" key="1">
    <citation type="submission" date="2024-01" db="EMBL/GenBank/DDBJ databases">
        <title>The genomes of 5 underutilized Papilionoideae crops provide insights into root nodulation and disease resistanc.</title>
        <authorList>
            <person name="Jiang F."/>
        </authorList>
    </citation>
    <scope>NUCLEOTIDE SEQUENCE [LARGE SCALE GENOMIC DNA]</scope>
    <source>
        <strain evidence="1">LVBAO_FW01</strain>
        <tissue evidence="1">Leaves</tissue>
    </source>
</reference>
<evidence type="ECO:0000313" key="2">
    <source>
        <dbReference type="Proteomes" id="UP001367508"/>
    </source>
</evidence>
<evidence type="ECO:0000313" key="1">
    <source>
        <dbReference type="EMBL" id="KAK7324408.1"/>
    </source>
</evidence>
<accession>A0AAN9QAZ9</accession>
<dbReference type="Proteomes" id="UP001367508">
    <property type="component" value="Unassembled WGS sequence"/>
</dbReference>
<protein>
    <submittedName>
        <fullName evidence="1">Uncharacterized protein</fullName>
    </submittedName>
</protein>
<dbReference type="AlphaFoldDB" id="A0AAN9QAZ9"/>
<proteinExistence type="predicted"/>
<comment type="caution">
    <text evidence="1">The sequence shown here is derived from an EMBL/GenBank/DDBJ whole genome shotgun (WGS) entry which is preliminary data.</text>
</comment>
<dbReference type="EMBL" id="JAYMYQ010000006">
    <property type="protein sequence ID" value="KAK7324408.1"/>
    <property type="molecule type" value="Genomic_DNA"/>
</dbReference>
<gene>
    <name evidence="1" type="ORF">VNO77_27944</name>
</gene>
<keyword evidence="2" id="KW-1185">Reference proteome</keyword>